<evidence type="ECO:0000313" key="1">
    <source>
        <dbReference type="EMBL" id="CAA9420062.1"/>
    </source>
</evidence>
<accession>A0A6J4PPK4</accession>
<dbReference type="InterPro" id="IPR029063">
    <property type="entry name" value="SAM-dependent_MTases_sf"/>
</dbReference>
<proteinExistence type="predicted"/>
<sequence length="352" mass="39126">MPQTEERNHRRRSLRRLLGGALVRFAAKVDPRALRAAVRVAVNAHPGALQAAIRVAAKVDPSALRAAAADLPAPGPPAGRRPDGGCLVCHSPRVSRRKVQYIPNPALRKTVNVCDRCGYVAIDEIGTSHYRVATSVDQLPAPKRIGTTERPGREFQMARMALQILDRKGPQDVLVYGAGRSLDNLHIQRLPRAGTVSIADIMKVRDDAPFIDVNDPGEQRFPVVVASEVVEHFRDPWSDFATMLGLVEPTGLLVCGTNIHNGRPNLERDRYIYYRDHTSYYSPASIRRIATAMGFHVDFRFPDGLGRRKRYILFTRSPGVLDRVSDYFGRVPLAPTEKTFNRLQERVAQSAG</sequence>
<dbReference type="Gene3D" id="3.40.50.150">
    <property type="entry name" value="Vaccinia Virus protein VP39"/>
    <property type="match status" value="1"/>
</dbReference>
<organism evidence="1">
    <name type="scientific">uncultured Propionibacteriaceae bacterium</name>
    <dbReference type="NCBI Taxonomy" id="257457"/>
    <lineage>
        <taxon>Bacteria</taxon>
        <taxon>Bacillati</taxon>
        <taxon>Actinomycetota</taxon>
        <taxon>Actinomycetes</taxon>
        <taxon>Propionibacteriales</taxon>
        <taxon>Propionibacteriaceae</taxon>
        <taxon>environmental samples</taxon>
    </lineage>
</organism>
<name>A0A6J4PPK4_9ACTN</name>
<evidence type="ECO:0008006" key="2">
    <source>
        <dbReference type="Google" id="ProtNLM"/>
    </source>
</evidence>
<protein>
    <recommendedName>
        <fullName evidence="2">Methyltransferase domain-containing protein</fullName>
    </recommendedName>
</protein>
<reference evidence="1" key="1">
    <citation type="submission" date="2020-02" db="EMBL/GenBank/DDBJ databases">
        <authorList>
            <person name="Meier V. D."/>
        </authorList>
    </citation>
    <scope>NUCLEOTIDE SEQUENCE</scope>
    <source>
        <strain evidence="1">AVDCRST_MAG75</strain>
    </source>
</reference>
<dbReference type="SUPFAM" id="SSF53335">
    <property type="entry name" value="S-adenosyl-L-methionine-dependent methyltransferases"/>
    <property type="match status" value="1"/>
</dbReference>
<gene>
    <name evidence="1" type="ORF">AVDCRST_MAG75-3380</name>
</gene>
<dbReference type="Pfam" id="PF13489">
    <property type="entry name" value="Methyltransf_23"/>
    <property type="match status" value="1"/>
</dbReference>
<dbReference type="AlphaFoldDB" id="A0A6J4PPK4"/>
<dbReference type="EMBL" id="CADCUO010000248">
    <property type="protein sequence ID" value="CAA9420062.1"/>
    <property type="molecule type" value="Genomic_DNA"/>
</dbReference>